<dbReference type="EMBL" id="BJML01000006">
    <property type="protein sequence ID" value="GEB46099.1"/>
    <property type="molecule type" value="Genomic_DNA"/>
</dbReference>
<protein>
    <submittedName>
        <fullName evidence="2">Uncharacterized protein</fullName>
    </submittedName>
</protein>
<evidence type="ECO:0000313" key="2">
    <source>
        <dbReference type="EMBL" id="GEB46099.1"/>
    </source>
</evidence>
<keyword evidence="1" id="KW-0472">Membrane</keyword>
<reference evidence="2 3" key="1">
    <citation type="submission" date="2019-06" db="EMBL/GenBank/DDBJ databases">
        <title>Whole genome shotgun sequence of Microbacterium testaceum NBRC 12675.</title>
        <authorList>
            <person name="Hosoyama A."/>
            <person name="Uohara A."/>
            <person name="Ohji S."/>
            <person name="Ichikawa N."/>
        </authorList>
    </citation>
    <scope>NUCLEOTIDE SEQUENCE [LARGE SCALE GENOMIC DNA]</scope>
    <source>
        <strain evidence="2 3">NBRC 12675</strain>
    </source>
</reference>
<comment type="caution">
    <text evidence="2">The sequence shown here is derived from an EMBL/GenBank/DDBJ whole genome shotgun (WGS) entry which is preliminary data.</text>
</comment>
<feature type="transmembrane region" description="Helical" evidence="1">
    <location>
        <begin position="20"/>
        <end position="39"/>
    </location>
</feature>
<feature type="transmembrane region" description="Helical" evidence="1">
    <location>
        <begin position="97"/>
        <end position="118"/>
    </location>
</feature>
<feature type="transmembrane region" description="Helical" evidence="1">
    <location>
        <begin position="243"/>
        <end position="262"/>
    </location>
</feature>
<feature type="transmembrane region" description="Helical" evidence="1">
    <location>
        <begin position="70"/>
        <end position="91"/>
    </location>
</feature>
<feature type="transmembrane region" description="Helical" evidence="1">
    <location>
        <begin position="216"/>
        <end position="236"/>
    </location>
</feature>
<evidence type="ECO:0000256" key="1">
    <source>
        <dbReference type="SAM" id="Phobius"/>
    </source>
</evidence>
<feature type="transmembrane region" description="Helical" evidence="1">
    <location>
        <begin position="130"/>
        <end position="151"/>
    </location>
</feature>
<proteinExistence type="predicted"/>
<accession>A0A4Y3QMC9</accession>
<feature type="transmembrane region" description="Helical" evidence="1">
    <location>
        <begin position="188"/>
        <end position="210"/>
    </location>
</feature>
<organism evidence="2 3">
    <name type="scientific">Microbacterium testaceum</name>
    <name type="common">Aureobacterium testaceum</name>
    <name type="synonym">Brevibacterium testaceum</name>
    <dbReference type="NCBI Taxonomy" id="2033"/>
    <lineage>
        <taxon>Bacteria</taxon>
        <taxon>Bacillati</taxon>
        <taxon>Actinomycetota</taxon>
        <taxon>Actinomycetes</taxon>
        <taxon>Micrococcales</taxon>
        <taxon>Microbacteriaceae</taxon>
        <taxon>Microbacterium</taxon>
    </lineage>
</organism>
<dbReference type="AlphaFoldDB" id="A0A4Y3QMC9"/>
<name>A0A4Y3QMC9_MICTE</name>
<keyword evidence="1" id="KW-0812">Transmembrane</keyword>
<sequence length="263" mass="27646">MLSCGALLALLEAPQADRLSAMLIAQIVGMVATISFILCRDRGLLTRVFAEPQTSRPAQTRVDWYLAQSIIGYGSLLVLQTTSVALAPAALSVLGLIGRFVSGLNMVVTNAVIPRLVHSGTTSDRPALTLVKWTAFSMLGTGLLLALFGAWTGTQLAVQAAVVCAWFACAITNSTFKRLAVRSIEPRAAAIVSILNLATATVVGVLFGTGLLSLEILILAYVAMDLLPAIALGFLLRRWILAIAIAVPSTAVVLFASVALQIS</sequence>
<keyword evidence="1" id="KW-1133">Transmembrane helix</keyword>
<gene>
    <name evidence="2" type="ORF">MTE01_20440</name>
</gene>
<feature type="transmembrane region" description="Helical" evidence="1">
    <location>
        <begin position="157"/>
        <end position="176"/>
    </location>
</feature>
<dbReference type="Proteomes" id="UP000319525">
    <property type="component" value="Unassembled WGS sequence"/>
</dbReference>
<evidence type="ECO:0000313" key="3">
    <source>
        <dbReference type="Proteomes" id="UP000319525"/>
    </source>
</evidence>